<dbReference type="GO" id="GO:0016705">
    <property type="term" value="F:oxidoreductase activity, acting on paired donors, with incorporation or reduction of molecular oxygen"/>
    <property type="evidence" value="ECO:0007669"/>
    <property type="project" value="InterPro"/>
</dbReference>
<dbReference type="GO" id="GO:0004497">
    <property type="term" value="F:monooxygenase activity"/>
    <property type="evidence" value="ECO:0007669"/>
    <property type="project" value="UniProtKB-KW"/>
</dbReference>
<keyword evidence="5" id="KW-0503">Monooxygenase</keyword>
<evidence type="ECO:0000256" key="1">
    <source>
        <dbReference type="ARBA" id="ARBA00001971"/>
    </source>
</evidence>
<comment type="caution">
    <text evidence="7">The sequence shown here is derived from an EMBL/GenBank/DDBJ whole genome shotgun (WGS) entry which is preliminary data.</text>
</comment>
<keyword evidence="6" id="KW-1133">Transmembrane helix</keyword>
<organism evidence="7 8">
    <name type="scientific">Lachnellula occidentalis</name>
    <dbReference type="NCBI Taxonomy" id="215460"/>
    <lineage>
        <taxon>Eukaryota</taxon>
        <taxon>Fungi</taxon>
        <taxon>Dikarya</taxon>
        <taxon>Ascomycota</taxon>
        <taxon>Pezizomycotina</taxon>
        <taxon>Leotiomycetes</taxon>
        <taxon>Helotiales</taxon>
        <taxon>Lachnaceae</taxon>
        <taxon>Lachnellula</taxon>
    </lineage>
</organism>
<dbReference type="Proteomes" id="UP000443090">
    <property type="component" value="Unassembled WGS sequence"/>
</dbReference>
<gene>
    <name evidence="7" type="primary">stcL</name>
    <name evidence="7" type="ORF">LOCC1_G001069</name>
</gene>
<evidence type="ECO:0000256" key="2">
    <source>
        <dbReference type="ARBA" id="ARBA00022723"/>
    </source>
</evidence>
<keyword evidence="6" id="KW-0472">Membrane</keyword>
<evidence type="ECO:0000256" key="6">
    <source>
        <dbReference type="SAM" id="Phobius"/>
    </source>
</evidence>
<evidence type="ECO:0000256" key="3">
    <source>
        <dbReference type="ARBA" id="ARBA00023004"/>
    </source>
</evidence>
<evidence type="ECO:0000313" key="8">
    <source>
        <dbReference type="Proteomes" id="UP000443090"/>
    </source>
</evidence>
<dbReference type="CDD" id="cd11058">
    <property type="entry name" value="CYP60B-like"/>
    <property type="match status" value="1"/>
</dbReference>
<keyword evidence="3 4" id="KW-0408">Iron</keyword>
<dbReference type="InterPro" id="IPR036396">
    <property type="entry name" value="Cyt_P450_sf"/>
</dbReference>
<dbReference type="PROSITE" id="PS00086">
    <property type="entry name" value="CYTOCHROME_P450"/>
    <property type="match status" value="1"/>
</dbReference>
<keyword evidence="2 4" id="KW-0479">Metal-binding</keyword>
<dbReference type="EMBL" id="QGMI01000063">
    <property type="protein sequence ID" value="TVY48007.1"/>
    <property type="molecule type" value="Genomic_DNA"/>
</dbReference>
<dbReference type="Pfam" id="PF00067">
    <property type="entry name" value="p450"/>
    <property type="match status" value="2"/>
</dbReference>
<dbReference type="InterPro" id="IPR017972">
    <property type="entry name" value="Cyt_P450_CS"/>
</dbReference>
<evidence type="ECO:0000256" key="4">
    <source>
        <dbReference type="PIRSR" id="PIRSR602401-1"/>
    </source>
</evidence>
<dbReference type="PANTHER" id="PTHR24305:SF199">
    <property type="entry name" value="P450, PUTATIVE (EUROFUNG)-RELATED"/>
    <property type="match status" value="1"/>
</dbReference>
<comment type="similarity">
    <text evidence="5">Belongs to the cytochrome P450 family.</text>
</comment>
<dbReference type="AlphaFoldDB" id="A0A8H8S968"/>
<keyword evidence="5" id="KW-0560">Oxidoreductase</keyword>
<feature type="transmembrane region" description="Helical" evidence="6">
    <location>
        <begin position="12"/>
        <end position="35"/>
    </location>
</feature>
<dbReference type="GO" id="GO:0020037">
    <property type="term" value="F:heme binding"/>
    <property type="evidence" value="ECO:0007669"/>
    <property type="project" value="InterPro"/>
</dbReference>
<comment type="cofactor">
    <cofactor evidence="1 4">
        <name>heme</name>
        <dbReference type="ChEBI" id="CHEBI:30413"/>
    </cofactor>
</comment>
<evidence type="ECO:0000256" key="5">
    <source>
        <dbReference type="RuleBase" id="RU000461"/>
    </source>
</evidence>
<keyword evidence="4 5" id="KW-0349">Heme</keyword>
<keyword evidence="6" id="KW-0812">Transmembrane</keyword>
<reference evidence="7 8" key="1">
    <citation type="submission" date="2018-05" db="EMBL/GenBank/DDBJ databases">
        <title>Genome sequencing and assembly of the regulated plant pathogen Lachnellula willkommii and related sister species for the development of diagnostic species identification markers.</title>
        <authorList>
            <person name="Giroux E."/>
            <person name="Bilodeau G."/>
        </authorList>
    </citation>
    <scope>NUCLEOTIDE SEQUENCE [LARGE SCALE GENOMIC DNA]</scope>
    <source>
        <strain evidence="7 8">CBS 160.35</strain>
    </source>
</reference>
<dbReference type="InterPro" id="IPR001128">
    <property type="entry name" value="Cyt_P450"/>
</dbReference>
<keyword evidence="8" id="KW-1185">Reference proteome</keyword>
<dbReference type="PRINTS" id="PR00385">
    <property type="entry name" value="P450"/>
</dbReference>
<feature type="binding site" description="axial binding residue" evidence="4">
    <location>
        <position position="399"/>
    </location>
    <ligand>
        <name>heme</name>
        <dbReference type="ChEBI" id="CHEBI:30413"/>
    </ligand>
    <ligandPart>
        <name>Fe</name>
        <dbReference type="ChEBI" id="CHEBI:18248"/>
    </ligandPart>
</feature>
<dbReference type="PANTHER" id="PTHR24305">
    <property type="entry name" value="CYTOCHROME P450"/>
    <property type="match status" value="1"/>
</dbReference>
<dbReference type="InterPro" id="IPR050121">
    <property type="entry name" value="Cytochrome_P450_monoxygenase"/>
</dbReference>
<evidence type="ECO:0000313" key="7">
    <source>
        <dbReference type="EMBL" id="TVY48007.1"/>
    </source>
</evidence>
<dbReference type="InterPro" id="IPR002401">
    <property type="entry name" value="Cyt_P450_E_grp-I"/>
</dbReference>
<dbReference type="PRINTS" id="PR00463">
    <property type="entry name" value="EP450I"/>
</dbReference>
<dbReference type="OrthoDB" id="1470350at2759"/>
<accession>A0A8H8S968</accession>
<name>A0A8H8S968_9HELO</name>
<sequence length="457" mass="51826">MSSISRSFLAKINLTGLKLSVAAVVLIFTCIVYGVSYNIHLHPLARFPGPKRWTATRLSYVYSLWFGTLSKDVRQLHLQYGYVVRIAPNEKSFARPDAMNDIYMNMPGRPAIPKSKVWHSPQPGRPLSVLNALEAKNHQRYRKAMEPGFTDKAVRGQEPINQAYADSLISHLDELVSEASDGVVVDIVRWYAFTVFDLIGDLGFGESFDCLQSNKLHPWVSLIFNSLRAATLNASLRYYPRVHWLASFAIPKSVKRKGAEHWHGITNYLIKNPDKLIRLRNEIRGLCLEEKEISLSALQDVLYFNATIQEGLRLCNPVPIGLPRITPAGGATISGFFVPENTFVNMHPLTISLSPEHFHEPLKFCPERWLSTSTEDTTSPFFKDNREAVQTFGVGPRSCIGRRIALAELRLILSRLIWKFDLEEVDTPSGKLEWMSQRDFMVVERLPFEIKLKAKGV</sequence>
<proteinExistence type="inferred from homology"/>
<dbReference type="GO" id="GO:0005506">
    <property type="term" value="F:iron ion binding"/>
    <property type="evidence" value="ECO:0007669"/>
    <property type="project" value="InterPro"/>
</dbReference>
<dbReference type="SUPFAM" id="SSF48264">
    <property type="entry name" value="Cytochrome P450"/>
    <property type="match status" value="1"/>
</dbReference>
<dbReference type="Gene3D" id="1.10.630.10">
    <property type="entry name" value="Cytochrome P450"/>
    <property type="match status" value="2"/>
</dbReference>
<protein>
    <submittedName>
        <fullName evidence="7">Versicolorin B desaturase</fullName>
    </submittedName>
</protein>